<feature type="transmembrane region" description="Helical" evidence="6">
    <location>
        <begin position="65"/>
        <end position="85"/>
    </location>
</feature>
<accession>A0A842J9W6</accession>
<reference evidence="8 9" key="1">
    <citation type="submission" date="2020-08" db="EMBL/GenBank/DDBJ databases">
        <authorList>
            <person name="Liu C."/>
            <person name="Sun Q."/>
        </authorList>
    </citation>
    <scope>NUCLEOTIDE SEQUENCE [LARGE SCALE GENOMIC DNA]</scope>
    <source>
        <strain evidence="8 9">N22</strain>
    </source>
</reference>
<feature type="transmembrane region" description="Helical" evidence="6">
    <location>
        <begin position="347"/>
        <end position="365"/>
    </location>
</feature>
<feature type="transmembrane region" description="Helical" evidence="6">
    <location>
        <begin position="179"/>
        <end position="201"/>
    </location>
</feature>
<dbReference type="PROSITE" id="PS50850">
    <property type="entry name" value="MFS"/>
    <property type="match status" value="1"/>
</dbReference>
<evidence type="ECO:0000256" key="4">
    <source>
        <dbReference type="ARBA" id="ARBA00022989"/>
    </source>
</evidence>
<dbReference type="Gene3D" id="1.20.1250.20">
    <property type="entry name" value="MFS general substrate transporter like domains"/>
    <property type="match status" value="1"/>
</dbReference>
<dbReference type="GO" id="GO:0005886">
    <property type="term" value="C:plasma membrane"/>
    <property type="evidence" value="ECO:0007669"/>
    <property type="project" value="UniProtKB-SubCell"/>
</dbReference>
<evidence type="ECO:0000256" key="6">
    <source>
        <dbReference type="SAM" id="Phobius"/>
    </source>
</evidence>
<sequence>MSTPASSAPTPIPPASPVKTPAATYILFALVTIGAGLGGLTQTALNTMAADVLADLGTEIGWGQWITTAYIFSMGVAVPLASYLTKRFSVRSLLTGAFLLYLAGSLCDFAAQNFPMLLIGRVLEAVATGILMPLLQTIAMTRFPENRHGTAMGIAGIALGFAPNIGPTIGGAIMEAAGWRFLFLVLVASSAVLLALTLLFVKERDVANASARLETPSLLLAALGFGGLLVGFTDAANYELAHPLVWAPLCVGGVCLALFLRRQRKVSNPLVNLGIFASGKYRASFAAQCFLYGCFLGMTLIVPLFVIEGGGHSAFDAGLVLLPGAFAALVFEPLAGMASDKLGPRRVAIFGGAFLAAGAVGMAFLPTSAPLWAAAVFQTLRCVGLTTLIPTTTAWGLSDLRKRGITTDGSSFMIMSRQIVAAMATAVMVFLITAFATPQTPDLGYHLALGFSGLLGACTLLTVVAFIRPREEAAGGGGEAETDRSR</sequence>
<gene>
    <name evidence="8" type="ORF">H7313_06055</name>
</gene>
<feature type="transmembrane region" description="Helical" evidence="6">
    <location>
        <begin position="289"/>
        <end position="307"/>
    </location>
</feature>
<evidence type="ECO:0000313" key="9">
    <source>
        <dbReference type="Proteomes" id="UP000587396"/>
    </source>
</evidence>
<protein>
    <submittedName>
        <fullName evidence="8">MFS transporter</fullName>
    </submittedName>
</protein>
<feature type="transmembrane region" description="Helical" evidence="6">
    <location>
        <begin position="419"/>
        <end position="437"/>
    </location>
</feature>
<feature type="transmembrane region" description="Helical" evidence="6">
    <location>
        <begin position="92"/>
        <end position="111"/>
    </location>
</feature>
<dbReference type="Proteomes" id="UP000587396">
    <property type="component" value="Unassembled WGS sequence"/>
</dbReference>
<dbReference type="Gene3D" id="1.20.1720.10">
    <property type="entry name" value="Multidrug resistance protein D"/>
    <property type="match status" value="1"/>
</dbReference>
<keyword evidence="4 6" id="KW-1133">Transmembrane helix</keyword>
<feature type="transmembrane region" description="Helical" evidence="6">
    <location>
        <begin position="213"/>
        <end position="232"/>
    </location>
</feature>
<dbReference type="Pfam" id="PF07690">
    <property type="entry name" value="MFS_1"/>
    <property type="match status" value="1"/>
</dbReference>
<dbReference type="RefSeq" id="WP_185904826.1">
    <property type="nucleotide sequence ID" value="NZ_JACMSE010000003.1"/>
</dbReference>
<dbReference type="PANTHER" id="PTHR42718">
    <property type="entry name" value="MAJOR FACILITATOR SUPERFAMILY MULTIDRUG TRANSPORTER MFSC"/>
    <property type="match status" value="1"/>
</dbReference>
<keyword evidence="3 6" id="KW-0812">Transmembrane</keyword>
<evidence type="ECO:0000256" key="1">
    <source>
        <dbReference type="ARBA" id="ARBA00004651"/>
    </source>
</evidence>
<feature type="domain" description="Major facilitator superfamily (MFS) profile" evidence="7">
    <location>
        <begin position="27"/>
        <end position="471"/>
    </location>
</feature>
<evidence type="ECO:0000256" key="3">
    <source>
        <dbReference type="ARBA" id="ARBA00022692"/>
    </source>
</evidence>
<dbReference type="PRINTS" id="PR01036">
    <property type="entry name" value="TCRTETB"/>
</dbReference>
<evidence type="ECO:0000313" key="8">
    <source>
        <dbReference type="EMBL" id="MBC2888912.1"/>
    </source>
</evidence>
<keyword evidence="5 6" id="KW-0472">Membrane</keyword>
<feature type="transmembrane region" description="Helical" evidence="6">
    <location>
        <begin position="151"/>
        <end position="173"/>
    </location>
</feature>
<feature type="transmembrane region" description="Helical" evidence="6">
    <location>
        <begin position="25"/>
        <end position="45"/>
    </location>
</feature>
<comment type="caution">
    <text evidence="8">The sequence shown here is derived from an EMBL/GenBank/DDBJ whole genome shotgun (WGS) entry which is preliminary data.</text>
</comment>
<evidence type="ECO:0000259" key="7">
    <source>
        <dbReference type="PROSITE" id="PS50850"/>
    </source>
</evidence>
<evidence type="ECO:0000256" key="2">
    <source>
        <dbReference type="ARBA" id="ARBA00022448"/>
    </source>
</evidence>
<dbReference type="InterPro" id="IPR011701">
    <property type="entry name" value="MFS"/>
</dbReference>
<organism evidence="8 9">
    <name type="scientific">Gordonibacter massiliensis</name>
    <name type="common">ex Traore et al. 2017</name>
    <dbReference type="NCBI Taxonomy" id="1841863"/>
    <lineage>
        <taxon>Bacteria</taxon>
        <taxon>Bacillati</taxon>
        <taxon>Actinomycetota</taxon>
        <taxon>Coriobacteriia</taxon>
        <taxon>Eggerthellales</taxon>
        <taxon>Eggerthellaceae</taxon>
        <taxon>Gordonibacter</taxon>
    </lineage>
</organism>
<dbReference type="InterPro" id="IPR020846">
    <property type="entry name" value="MFS_dom"/>
</dbReference>
<feature type="transmembrane region" description="Helical" evidence="6">
    <location>
        <begin position="244"/>
        <end position="260"/>
    </location>
</feature>
<feature type="transmembrane region" description="Helical" evidence="6">
    <location>
        <begin position="443"/>
        <end position="467"/>
    </location>
</feature>
<proteinExistence type="predicted"/>
<dbReference type="AlphaFoldDB" id="A0A842J9W6"/>
<dbReference type="PANTHER" id="PTHR42718:SF9">
    <property type="entry name" value="MAJOR FACILITATOR SUPERFAMILY MULTIDRUG TRANSPORTER MFSC"/>
    <property type="match status" value="1"/>
</dbReference>
<name>A0A842J9W6_9ACTN</name>
<dbReference type="SUPFAM" id="SSF103473">
    <property type="entry name" value="MFS general substrate transporter"/>
    <property type="match status" value="1"/>
</dbReference>
<feature type="transmembrane region" description="Helical" evidence="6">
    <location>
        <begin position="371"/>
        <end position="398"/>
    </location>
</feature>
<dbReference type="GO" id="GO:0022857">
    <property type="term" value="F:transmembrane transporter activity"/>
    <property type="evidence" value="ECO:0007669"/>
    <property type="project" value="InterPro"/>
</dbReference>
<feature type="transmembrane region" description="Helical" evidence="6">
    <location>
        <begin position="117"/>
        <end position="139"/>
    </location>
</feature>
<keyword evidence="2" id="KW-0813">Transport</keyword>
<dbReference type="InterPro" id="IPR036259">
    <property type="entry name" value="MFS_trans_sf"/>
</dbReference>
<dbReference type="EMBL" id="JACMSE010000003">
    <property type="protein sequence ID" value="MBC2888912.1"/>
    <property type="molecule type" value="Genomic_DNA"/>
</dbReference>
<keyword evidence="9" id="KW-1185">Reference proteome</keyword>
<evidence type="ECO:0000256" key="5">
    <source>
        <dbReference type="ARBA" id="ARBA00023136"/>
    </source>
</evidence>
<feature type="transmembrane region" description="Helical" evidence="6">
    <location>
        <begin position="313"/>
        <end position="335"/>
    </location>
</feature>
<comment type="subcellular location">
    <subcellularLocation>
        <location evidence="1">Cell membrane</location>
        <topology evidence="1">Multi-pass membrane protein</topology>
    </subcellularLocation>
</comment>